<reference evidence="2" key="1">
    <citation type="submission" date="2022-11" db="UniProtKB">
        <authorList>
            <consortium name="WormBaseParasite"/>
        </authorList>
    </citation>
    <scope>IDENTIFICATION</scope>
</reference>
<proteinExistence type="predicted"/>
<evidence type="ECO:0000313" key="1">
    <source>
        <dbReference type="Proteomes" id="UP000887562"/>
    </source>
</evidence>
<dbReference type="Proteomes" id="UP000887562">
    <property type="component" value="Unplaced"/>
</dbReference>
<dbReference type="AlphaFoldDB" id="A0A915EXC9"/>
<keyword evidence="1" id="KW-1185">Reference proteome</keyword>
<name>A0A915EXC9_9CEST</name>
<dbReference type="WBParaSite" id="maker-E.canG7_contigs_0430-snap-gene-0.0-mRNA-1">
    <property type="protein sequence ID" value="maker-E.canG7_contigs_0430-snap-gene-0.0-mRNA-1"/>
    <property type="gene ID" value="EcG7_10907"/>
</dbReference>
<organism evidence="1 2">
    <name type="scientific">Echinococcus canadensis</name>
    <dbReference type="NCBI Taxonomy" id="519352"/>
    <lineage>
        <taxon>Eukaryota</taxon>
        <taxon>Metazoa</taxon>
        <taxon>Spiralia</taxon>
        <taxon>Lophotrochozoa</taxon>
        <taxon>Platyhelminthes</taxon>
        <taxon>Cestoda</taxon>
        <taxon>Eucestoda</taxon>
        <taxon>Cyclophyllidea</taxon>
        <taxon>Taeniidae</taxon>
        <taxon>Echinococcus</taxon>
        <taxon>Echinococcus canadensis group</taxon>
    </lineage>
</organism>
<sequence>QTENSKGLKPQEEQVSCIEVSASQCRNEIRRDCAARHCANSVVQSNALAARHSDDALRYHWNLNGDTKLKQM</sequence>
<evidence type="ECO:0000313" key="2">
    <source>
        <dbReference type="WBParaSite" id="maker-E.canG7_contigs_0430-snap-gene-0.0-mRNA-1"/>
    </source>
</evidence>
<accession>A0A915EXC9</accession>
<protein>
    <submittedName>
        <fullName evidence="2">Uncharacterized protein</fullName>
    </submittedName>
</protein>